<dbReference type="InterPro" id="IPR011022">
    <property type="entry name" value="Arrestin_C-like"/>
</dbReference>
<dbReference type="STRING" id="6573.A0A210PFA8"/>
<name>A0A210PFA8_MIZYE</name>
<sequence length="371" mass="41488">MNQIVLRSHKGEYLPGEDIYGAVYLNIVSTTTGCGIRLKFQGCEHFLYRLGNPPAEEKFEAKKHYLDYPDIDLYKSQDLFMLGSYIFPFRIRLLTEIPASFEASGVGSDCSWTAQVTYSLSAEVIEASNLNTTQTVVVNHPLGRTERSSTPQAVTNRLDIPYLLFFKKSFFVTAKLQKHVQQTGEGMKVRIIITNQTNKNVSNITVRLVREITFVAKGGLSGTKMCKDNSIQETQDRIFICPEKGPFTVQEIPVDSCAADILNSGLDNFIIQLQEPDHPHAPLPSSVSGNHIQCRYVVEILVKLENNSSLVTTVPVPCIWHQKNKQWADQPIPGWAYNTEVKLSESPFSVPENVLSGEVFAGIPRFQALTS</sequence>
<dbReference type="GO" id="GO:0005737">
    <property type="term" value="C:cytoplasm"/>
    <property type="evidence" value="ECO:0007669"/>
    <property type="project" value="TreeGrafter"/>
</dbReference>
<reference evidence="4 5" key="1">
    <citation type="journal article" date="2017" name="Nat. Ecol. Evol.">
        <title>Scallop genome provides insights into evolution of bilaterian karyotype and development.</title>
        <authorList>
            <person name="Wang S."/>
            <person name="Zhang J."/>
            <person name="Jiao W."/>
            <person name="Li J."/>
            <person name="Xun X."/>
            <person name="Sun Y."/>
            <person name="Guo X."/>
            <person name="Huan P."/>
            <person name="Dong B."/>
            <person name="Zhang L."/>
            <person name="Hu X."/>
            <person name="Sun X."/>
            <person name="Wang J."/>
            <person name="Zhao C."/>
            <person name="Wang Y."/>
            <person name="Wang D."/>
            <person name="Huang X."/>
            <person name="Wang R."/>
            <person name="Lv J."/>
            <person name="Li Y."/>
            <person name="Zhang Z."/>
            <person name="Liu B."/>
            <person name="Lu W."/>
            <person name="Hui Y."/>
            <person name="Liang J."/>
            <person name="Zhou Z."/>
            <person name="Hou R."/>
            <person name="Li X."/>
            <person name="Liu Y."/>
            <person name="Li H."/>
            <person name="Ning X."/>
            <person name="Lin Y."/>
            <person name="Zhao L."/>
            <person name="Xing Q."/>
            <person name="Dou J."/>
            <person name="Li Y."/>
            <person name="Mao J."/>
            <person name="Guo H."/>
            <person name="Dou H."/>
            <person name="Li T."/>
            <person name="Mu C."/>
            <person name="Jiang W."/>
            <person name="Fu Q."/>
            <person name="Fu X."/>
            <person name="Miao Y."/>
            <person name="Liu J."/>
            <person name="Yu Q."/>
            <person name="Li R."/>
            <person name="Liao H."/>
            <person name="Li X."/>
            <person name="Kong Y."/>
            <person name="Jiang Z."/>
            <person name="Chourrout D."/>
            <person name="Li R."/>
            <person name="Bao Z."/>
        </authorList>
    </citation>
    <scope>NUCLEOTIDE SEQUENCE [LARGE SCALE GENOMIC DNA]</scope>
    <source>
        <strain evidence="4 5">PY_sf001</strain>
    </source>
</reference>
<dbReference type="InterPro" id="IPR050357">
    <property type="entry name" value="Arrestin_domain-protein"/>
</dbReference>
<accession>A0A210PFA8</accession>
<dbReference type="Pfam" id="PF02752">
    <property type="entry name" value="Arrestin_C"/>
    <property type="match status" value="1"/>
</dbReference>
<evidence type="ECO:0000313" key="5">
    <source>
        <dbReference type="Proteomes" id="UP000242188"/>
    </source>
</evidence>
<organism evidence="4 5">
    <name type="scientific">Mizuhopecten yessoensis</name>
    <name type="common">Japanese scallop</name>
    <name type="synonym">Patinopecten yessoensis</name>
    <dbReference type="NCBI Taxonomy" id="6573"/>
    <lineage>
        <taxon>Eukaryota</taxon>
        <taxon>Metazoa</taxon>
        <taxon>Spiralia</taxon>
        <taxon>Lophotrochozoa</taxon>
        <taxon>Mollusca</taxon>
        <taxon>Bivalvia</taxon>
        <taxon>Autobranchia</taxon>
        <taxon>Pteriomorphia</taxon>
        <taxon>Pectinida</taxon>
        <taxon>Pectinoidea</taxon>
        <taxon>Pectinidae</taxon>
        <taxon>Mizuhopecten</taxon>
    </lineage>
</organism>
<dbReference type="InterPro" id="IPR014756">
    <property type="entry name" value="Ig_E-set"/>
</dbReference>
<dbReference type="Proteomes" id="UP000242188">
    <property type="component" value="Unassembled WGS sequence"/>
</dbReference>
<dbReference type="OrthoDB" id="7785529at2759"/>
<dbReference type="GO" id="GO:0015031">
    <property type="term" value="P:protein transport"/>
    <property type="evidence" value="ECO:0007669"/>
    <property type="project" value="TreeGrafter"/>
</dbReference>
<feature type="domain" description="Arrestin C-terminal-like" evidence="3">
    <location>
        <begin position="173"/>
        <end position="316"/>
    </location>
</feature>
<dbReference type="PROSITE" id="PS51257">
    <property type="entry name" value="PROKAR_LIPOPROTEIN"/>
    <property type="match status" value="1"/>
</dbReference>
<evidence type="ECO:0000256" key="1">
    <source>
        <dbReference type="ARBA" id="ARBA00005298"/>
    </source>
</evidence>
<dbReference type="AlphaFoldDB" id="A0A210PFA8"/>
<comment type="similarity">
    <text evidence="1">Belongs to the arrestin family.</text>
</comment>
<evidence type="ECO:0000259" key="3">
    <source>
        <dbReference type="Pfam" id="PF02752"/>
    </source>
</evidence>
<keyword evidence="5" id="KW-1185">Reference proteome</keyword>
<dbReference type="InterPro" id="IPR011021">
    <property type="entry name" value="Arrestin-like_N"/>
</dbReference>
<comment type="caution">
    <text evidence="4">The sequence shown here is derived from an EMBL/GenBank/DDBJ whole genome shotgun (WGS) entry which is preliminary data.</text>
</comment>
<dbReference type="PANTHER" id="PTHR11188:SF17">
    <property type="entry name" value="FI21816P1"/>
    <property type="match status" value="1"/>
</dbReference>
<dbReference type="EMBL" id="NEDP02076739">
    <property type="protein sequence ID" value="OWF35141.1"/>
    <property type="molecule type" value="Genomic_DNA"/>
</dbReference>
<dbReference type="Pfam" id="PF00339">
    <property type="entry name" value="Arrestin_N"/>
    <property type="match status" value="1"/>
</dbReference>
<dbReference type="SUPFAM" id="SSF81296">
    <property type="entry name" value="E set domains"/>
    <property type="match status" value="2"/>
</dbReference>
<dbReference type="Gene3D" id="2.60.40.640">
    <property type="match status" value="2"/>
</dbReference>
<gene>
    <name evidence="4" type="ORF">KP79_PYT05423</name>
</gene>
<evidence type="ECO:0000313" key="4">
    <source>
        <dbReference type="EMBL" id="OWF35141.1"/>
    </source>
</evidence>
<evidence type="ECO:0008006" key="6">
    <source>
        <dbReference type="Google" id="ProtNLM"/>
    </source>
</evidence>
<dbReference type="PANTHER" id="PTHR11188">
    <property type="entry name" value="ARRESTIN DOMAIN CONTAINING PROTEIN"/>
    <property type="match status" value="1"/>
</dbReference>
<dbReference type="InterPro" id="IPR014752">
    <property type="entry name" value="Arrestin-like_C"/>
</dbReference>
<feature type="domain" description="Arrestin-like N-terminal" evidence="2">
    <location>
        <begin position="4"/>
        <end position="133"/>
    </location>
</feature>
<protein>
    <recommendedName>
        <fullName evidence="6">Arrestin domain-containing protein 3</fullName>
    </recommendedName>
</protein>
<evidence type="ECO:0000259" key="2">
    <source>
        <dbReference type="Pfam" id="PF00339"/>
    </source>
</evidence>
<proteinExistence type="inferred from homology"/>